<proteinExistence type="predicted"/>
<organism evidence="3 4">
    <name type="scientific">Dothidotthia symphoricarpi CBS 119687</name>
    <dbReference type="NCBI Taxonomy" id="1392245"/>
    <lineage>
        <taxon>Eukaryota</taxon>
        <taxon>Fungi</taxon>
        <taxon>Dikarya</taxon>
        <taxon>Ascomycota</taxon>
        <taxon>Pezizomycotina</taxon>
        <taxon>Dothideomycetes</taxon>
        <taxon>Pleosporomycetidae</taxon>
        <taxon>Pleosporales</taxon>
        <taxon>Dothidotthiaceae</taxon>
        <taxon>Dothidotthia</taxon>
    </lineage>
</organism>
<dbReference type="InterPro" id="IPR000210">
    <property type="entry name" value="BTB/POZ_dom"/>
</dbReference>
<dbReference type="RefSeq" id="XP_033517892.1">
    <property type="nucleotide sequence ID" value="XM_033671954.1"/>
</dbReference>
<dbReference type="OrthoDB" id="1022638at2759"/>
<feature type="region of interest" description="Disordered" evidence="1">
    <location>
        <begin position="1"/>
        <end position="22"/>
    </location>
</feature>
<dbReference type="AlphaFoldDB" id="A0A6A5ZYN4"/>
<dbReference type="PANTHER" id="PTHR47843">
    <property type="entry name" value="BTB DOMAIN-CONTAINING PROTEIN-RELATED"/>
    <property type="match status" value="1"/>
</dbReference>
<dbReference type="InterPro" id="IPR011333">
    <property type="entry name" value="SKP1/BTB/POZ_sf"/>
</dbReference>
<dbReference type="Gene3D" id="3.30.710.10">
    <property type="entry name" value="Potassium Channel Kv1.1, Chain A"/>
    <property type="match status" value="1"/>
</dbReference>
<dbReference type="SUPFAM" id="SSF54695">
    <property type="entry name" value="POZ domain"/>
    <property type="match status" value="1"/>
</dbReference>
<dbReference type="Proteomes" id="UP000799771">
    <property type="component" value="Unassembled WGS sequence"/>
</dbReference>
<evidence type="ECO:0000259" key="2">
    <source>
        <dbReference type="PROSITE" id="PS50097"/>
    </source>
</evidence>
<accession>A0A6A5ZYN4</accession>
<gene>
    <name evidence="3" type="ORF">P153DRAFT_401972</name>
</gene>
<name>A0A6A5ZYN4_9PLEO</name>
<reference evidence="3" key="1">
    <citation type="journal article" date="2020" name="Stud. Mycol.">
        <title>101 Dothideomycetes genomes: a test case for predicting lifestyles and emergence of pathogens.</title>
        <authorList>
            <person name="Haridas S."/>
            <person name="Albert R."/>
            <person name="Binder M."/>
            <person name="Bloem J."/>
            <person name="Labutti K."/>
            <person name="Salamov A."/>
            <person name="Andreopoulos B."/>
            <person name="Baker S."/>
            <person name="Barry K."/>
            <person name="Bills G."/>
            <person name="Bluhm B."/>
            <person name="Cannon C."/>
            <person name="Castanera R."/>
            <person name="Culley D."/>
            <person name="Daum C."/>
            <person name="Ezra D."/>
            <person name="Gonzalez J."/>
            <person name="Henrissat B."/>
            <person name="Kuo A."/>
            <person name="Liang C."/>
            <person name="Lipzen A."/>
            <person name="Lutzoni F."/>
            <person name="Magnuson J."/>
            <person name="Mondo S."/>
            <person name="Nolan M."/>
            <person name="Ohm R."/>
            <person name="Pangilinan J."/>
            <person name="Park H.-J."/>
            <person name="Ramirez L."/>
            <person name="Alfaro M."/>
            <person name="Sun H."/>
            <person name="Tritt A."/>
            <person name="Yoshinaga Y."/>
            <person name="Zwiers L.-H."/>
            <person name="Turgeon B."/>
            <person name="Goodwin S."/>
            <person name="Spatafora J."/>
            <person name="Crous P."/>
            <person name="Grigoriev I."/>
        </authorList>
    </citation>
    <scope>NUCLEOTIDE SEQUENCE</scope>
    <source>
        <strain evidence="3">CBS 119687</strain>
    </source>
</reference>
<feature type="compositionally biased region" description="Polar residues" evidence="1">
    <location>
        <begin position="1"/>
        <end position="16"/>
    </location>
</feature>
<dbReference type="EMBL" id="ML977527">
    <property type="protein sequence ID" value="KAF2123498.1"/>
    <property type="molecule type" value="Genomic_DNA"/>
</dbReference>
<dbReference type="PANTHER" id="PTHR47843:SF2">
    <property type="entry name" value="BTB DOMAIN-CONTAINING PROTEIN"/>
    <property type="match status" value="1"/>
</dbReference>
<evidence type="ECO:0000256" key="1">
    <source>
        <dbReference type="SAM" id="MobiDB-lite"/>
    </source>
</evidence>
<keyword evidence="4" id="KW-1185">Reference proteome</keyword>
<protein>
    <recommendedName>
        <fullName evidence="2">BTB domain-containing protein</fullName>
    </recommendedName>
</protein>
<feature type="domain" description="BTB" evidence="2">
    <location>
        <begin position="35"/>
        <end position="106"/>
    </location>
</feature>
<dbReference type="GeneID" id="54412386"/>
<sequence length="265" mass="29776">MAPSTPATANKATTDSGEPPQKVRRLMTAGPSFDSPITVKVGTGEDQETFYVSERLLRNSSVFFENALSKDWKEVAERIVTLPDMEPVHFQTYAKFLSTGLLYVSLSEKLAVISIGDKTVRLPDLDICLKLYKAADFLQDLDFRDALVDALVEIALESRDTEAKKFYLHYTAVGVIYDYTREDSPFRQFAVDIALYSWTPTVYSNRAVKQFPPAFLGELLAAAGPFVRSTESADAMEDPLNLNDPCKYHEHVLLGKPCYKTKYHH</sequence>
<evidence type="ECO:0000313" key="3">
    <source>
        <dbReference type="EMBL" id="KAF2123498.1"/>
    </source>
</evidence>
<evidence type="ECO:0000313" key="4">
    <source>
        <dbReference type="Proteomes" id="UP000799771"/>
    </source>
</evidence>
<dbReference type="PROSITE" id="PS50097">
    <property type="entry name" value="BTB"/>
    <property type="match status" value="1"/>
</dbReference>